<dbReference type="InterPro" id="IPR006195">
    <property type="entry name" value="aa-tRNA-synth_II"/>
</dbReference>
<dbReference type="InterPro" id="IPR004115">
    <property type="entry name" value="GAD-like_sf"/>
</dbReference>
<dbReference type="InterPro" id="IPR045864">
    <property type="entry name" value="aa-tRNA-synth_II/BPL/LPL"/>
</dbReference>
<dbReference type="NCBIfam" id="NF001750">
    <property type="entry name" value="PRK00476.1"/>
    <property type="match status" value="1"/>
</dbReference>
<dbReference type="SUPFAM" id="SSF50249">
    <property type="entry name" value="Nucleic acid-binding proteins"/>
    <property type="match status" value="1"/>
</dbReference>
<dbReference type="GO" id="GO:0070146">
    <property type="term" value="P:mitochondrial aspartyl-tRNA aminoacylation"/>
    <property type="evidence" value="ECO:0007669"/>
    <property type="project" value="EnsemblFungi"/>
</dbReference>
<dbReference type="Pfam" id="PF00152">
    <property type="entry name" value="tRNA-synt_2"/>
    <property type="match status" value="1"/>
</dbReference>
<dbReference type="PRINTS" id="PR01042">
    <property type="entry name" value="TRNASYNTHASP"/>
</dbReference>
<keyword evidence="5" id="KW-0648">Protein biosynthesis</keyword>
<dbReference type="Gene3D" id="2.40.50.140">
    <property type="entry name" value="Nucleic acid-binding proteins"/>
    <property type="match status" value="1"/>
</dbReference>
<keyword evidence="6" id="KW-0030">Aminoacyl-tRNA synthetase</keyword>
<dbReference type="Proteomes" id="UP000094236">
    <property type="component" value="Unassembled WGS sequence"/>
</dbReference>
<keyword evidence="2" id="KW-0436">Ligase</keyword>
<dbReference type="InterPro" id="IPR012340">
    <property type="entry name" value="NA-bd_OB-fold"/>
</dbReference>
<dbReference type="AlphaFoldDB" id="A0A1E4U0S3"/>
<evidence type="ECO:0000256" key="6">
    <source>
        <dbReference type="ARBA" id="ARBA00023146"/>
    </source>
</evidence>
<dbReference type="Gene3D" id="3.30.1360.30">
    <property type="entry name" value="GAD-like domain"/>
    <property type="match status" value="1"/>
</dbReference>
<dbReference type="PROSITE" id="PS50862">
    <property type="entry name" value="AA_TRNA_LIGASE_II"/>
    <property type="match status" value="1"/>
</dbReference>
<evidence type="ECO:0000313" key="9">
    <source>
        <dbReference type="Proteomes" id="UP000094236"/>
    </source>
</evidence>
<evidence type="ECO:0000256" key="1">
    <source>
        <dbReference type="ARBA" id="ARBA00006303"/>
    </source>
</evidence>
<dbReference type="HAMAP" id="MF_00044">
    <property type="entry name" value="Asp_tRNA_synth_type1"/>
    <property type="match status" value="1"/>
</dbReference>
<dbReference type="InterPro" id="IPR004524">
    <property type="entry name" value="Asp-tRNA-ligase_1"/>
</dbReference>
<evidence type="ECO:0000259" key="7">
    <source>
        <dbReference type="PROSITE" id="PS50862"/>
    </source>
</evidence>
<dbReference type="GO" id="GO:0005739">
    <property type="term" value="C:mitochondrion"/>
    <property type="evidence" value="ECO:0007669"/>
    <property type="project" value="EnsemblFungi"/>
</dbReference>
<dbReference type="PANTHER" id="PTHR22594:SF5">
    <property type="entry name" value="ASPARTATE--TRNA LIGASE, MITOCHONDRIAL"/>
    <property type="match status" value="1"/>
</dbReference>
<dbReference type="NCBIfam" id="TIGR00459">
    <property type="entry name" value="aspS_bact"/>
    <property type="match status" value="1"/>
</dbReference>
<keyword evidence="3" id="KW-0547">Nucleotide-binding</keyword>
<dbReference type="Pfam" id="PF01336">
    <property type="entry name" value="tRNA_anti-codon"/>
    <property type="match status" value="1"/>
</dbReference>
<accession>A0A1E4U0S3</accession>
<sequence>MMLARNIRCLKKYGSNSKCFVLLSLRFRNFSLSRTTFNSKNALETELPDKDNLLRKFIFKKKTHTVQEITSQLDELIGKEVTLNGWISRKPRKVSKKLIFGELRDGNGDITQLLASEDSSKKCLEFLKTAFLEDAISVTGTIAIRREAKNQVKQQDTDCKWDLILKEYNILNKSNDLPSKLLETIKKNSDFPANLRYLQLRSKYYQDALKLRSKTASIVRKTLNLLNFIEIETPLLFKSTPEGAREFLVPTRKPRQFYALPQSPQQYKQLLMASGVNKYYQIAKCFRDEDLRKDRQPEFTQVDMELAFSNAEDVMLNVEQVVKNVWQDVRNLNFFKLNKDGDLIKVNHLDANDNFTKIPYLKALENFGIDKPDLRSGLTFKPLTFEEYGVKVIGEKAEEFPIFEICILRNAFNNTKETQTSLFDAQNYKSRIPISVSIESDQDCLNWYKNFEKIVKFESNTKLQKLILELNLQKGDIIAGSTRSKLPYENPTPLGRFRQLSIEAYPTKWRRKLLNFENKDITESVKPKDVFVASWIVDFPLFSPLEISETDSNGYPVYNYYNLTSTHHPFTMCNPKDYDLLSTNPLKVHGEHYDLVINGVELGGGSRRIHDTSLQKYIFNNILKIGNYQQLFGHLLNAFDIGCPPHAGLAIGFDRMCAMLLNSESIRDVVAFPKTKTGADAVVNSPSDVSDITLQEYHIKKLE</sequence>
<name>A0A1E4U0S3_PACTA</name>
<dbReference type="SUPFAM" id="SSF55681">
    <property type="entry name" value="Class II aaRS and biotin synthetases"/>
    <property type="match status" value="1"/>
</dbReference>
<proteinExistence type="inferred from homology"/>
<dbReference type="STRING" id="669874.A0A1E4U0S3"/>
<keyword evidence="4" id="KW-0067">ATP-binding</keyword>
<dbReference type="GO" id="GO:0003676">
    <property type="term" value="F:nucleic acid binding"/>
    <property type="evidence" value="ECO:0007669"/>
    <property type="project" value="InterPro"/>
</dbReference>
<gene>
    <name evidence="8" type="ORF">PACTADRAFT_63000</name>
</gene>
<reference evidence="9" key="1">
    <citation type="submission" date="2016-05" db="EMBL/GenBank/DDBJ databases">
        <title>Comparative genomics of biotechnologically important yeasts.</title>
        <authorList>
            <consortium name="DOE Joint Genome Institute"/>
            <person name="Riley R."/>
            <person name="Haridas S."/>
            <person name="Wolfe K.H."/>
            <person name="Lopes M.R."/>
            <person name="Hittinger C.T."/>
            <person name="Goker M."/>
            <person name="Salamov A."/>
            <person name="Wisecaver J."/>
            <person name="Long T.M."/>
            <person name="Aerts A.L."/>
            <person name="Barry K."/>
            <person name="Choi C."/>
            <person name="Clum A."/>
            <person name="Coughlan A.Y."/>
            <person name="Deshpande S."/>
            <person name="Douglass A.P."/>
            <person name="Hanson S.J."/>
            <person name="Klenk H.-P."/>
            <person name="Labutti K."/>
            <person name="Lapidus A."/>
            <person name="Lindquist E."/>
            <person name="Lipzen A."/>
            <person name="Meier-Kolthoff J.P."/>
            <person name="Ohm R.A."/>
            <person name="Otillar R.P."/>
            <person name="Pangilinan J."/>
            <person name="Peng Y."/>
            <person name="Rokas A."/>
            <person name="Rosa C.A."/>
            <person name="Scheuner C."/>
            <person name="Sibirny A.A."/>
            <person name="Slot J.C."/>
            <person name="Stielow J.B."/>
            <person name="Sun H."/>
            <person name="Kurtzman C.P."/>
            <person name="Blackwell M."/>
            <person name="Grigoriev I.V."/>
            <person name="Jeffries T.W."/>
        </authorList>
    </citation>
    <scope>NUCLEOTIDE SEQUENCE [LARGE SCALE GENOMIC DNA]</scope>
    <source>
        <strain evidence="9">NRRL Y-2460</strain>
    </source>
</reference>
<dbReference type="GO" id="GO:0004815">
    <property type="term" value="F:aspartate-tRNA ligase activity"/>
    <property type="evidence" value="ECO:0007669"/>
    <property type="project" value="EnsemblFungi"/>
</dbReference>
<dbReference type="InterPro" id="IPR002312">
    <property type="entry name" value="Asp/Asn-tRNA-synth_IIb"/>
</dbReference>
<comment type="similarity">
    <text evidence="1">Belongs to the class-II aminoacyl-tRNA synthetase family. Type 1 subfamily.</text>
</comment>
<dbReference type="GO" id="GO:0005524">
    <property type="term" value="F:ATP binding"/>
    <property type="evidence" value="ECO:0007669"/>
    <property type="project" value="UniProtKB-KW"/>
</dbReference>
<protein>
    <recommendedName>
        <fullName evidence="7">Aminoacyl-transfer RNA synthetases class-II family profile domain-containing protein</fullName>
    </recommendedName>
</protein>
<evidence type="ECO:0000313" key="8">
    <source>
        <dbReference type="EMBL" id="ODV97596.1"/>
    </source>
</evidence>
<dbReference type="InterPro" id="IPR004364">
    <property type="entry name" value="Aa-tRNA-synt_II"/>
</dbReference>
<evidence type="ECO:0000256" key="2">
    <source>
        <dbReference type="ARBA" id="ARBA00022598"/>
    </source>
</evidence>
<dbReference type="PANTHER" id="PTHR22594">
    <property type="entry name" value="ASPARTYL/LYSYL-TRNA SYNTHETASE"/>
    <property type="match status" value="1"/>
</dbReference>
<keyword evidence="9" id="KW-1185">Reference proteome</keyword>
<feature type="domain" description="Aminoacyl-transfer RNA synthetases class-II family profile" evidence="7">
    <location>
        <begin position="204"/>
        <end position="673"/>
    </location>
</feature>
<evidence type="ECO:0000256" key="3">
    <source>
        <dbReference type="ARBA" id="ARBA00022741"/>
    </source>
</evidence>
<dbReference type="Gene3D" id="3.30.930.10">
    <property type="entry name" value="Bira Bifunctional Protein, Domain 2"/>
    <property type="match status" value="1"/>
</dbReference>
<evidence type="ECO:0000256" key="4">
    <source>
        <dbReference type="ARBA" id="ARBA00022840"/>
    </source>
</evidence>
<evidence type="ECO:0000256" key="5">
    <source>
        <dbReference type="ARBA" id="ARBA00022917"/>
    </source>
</evidence>
<organism evidence="8 9">
    <name type="scientific">Pachysolen tannophilus NRRL Y-2460</name>
    <dbReference type="NCBI Taxonomy" id="669874"/>
    <lineage>
        <taxon>Eukaryota</taxon>
        <taxon>Fungi</taxon>
        <taxon>Dikarya</taxon>
        <taxon>Ascomycota</taxon>
        <taxon>Saccharomycotina</taxon>
        <taxon>Pichiomycetes</taxon>
        <taxon>Pachysolenaceae</taxon>
        <taxon>Pachysolen</taxon>
    </lineage>
</organism>
<dbReference type="InterPro" id="IPR004365">
    <property type="entry name" value="NA-bd_OB_tRNA"/>
</dbReference>
<dbReference type="EMBL" id="KV454011">
    <property type="protein sequence ID" value="ODV97596.1"/>
    <property type="molecule type" value="Genomic_DNA"/>
</dbReference>
<dbReference type="OrthoDB" id="439710at2759"/>